<keyword evidence="1" id="KW-1133">Transmembrane helix</keyword>
<evidence type="ECO:0000313" key="2">
    <source>
        <dbReference type="EMBL" id="QEG08239.1"/>
    </source>
</evidence>
<organism evidence="2 3">
    <name type="scientific">Pacific salmon nidovirus</name>
    <dbReference type="NCBI Taxonomy" id="2587487"/>
    <lineage>
        <taxon>Viruses</taxon>
        <taxon>Riboviria</taxon>
        <taxon>Orthornavirae</taxon>
        <taxon>Pisuviricota</taxon>
        <taxon>Pisoniviricetes</taxon>
        <taxon>Nidovirales</taxon>
        <taxon>Cornidovirineae</taxon>
        <taxon>Coronaviridae</taxon>
        <taxon>Pitovirinae</taxon>
        <taxon>Alphapironavirus</taxon>
        <taxon>Samovirus</taxon>
        <taxon>Alphapironavirus salmonis</taxon>
    </lineage>
</organism>
<dbReference type="Proteomes" id="UP000829907">
    <property type="component" value="Segment"/>
</dbReference>
<dbReference type="KEGG" id="vg:80538349"/>
<protein>
    <submittedName>
        <fullName evidence="2">Spike protein</fullName>
    </submittedName>
</protein>
<dbReference type="Pfam" id="PF17072">
    <property type="entry name" value="Spike_torovirin"/>
    <property type="match status" value="1"/>
</dbReference>
<accession>A0AAE6M650</accession>
<evidence type="ECO:0000313" key="3">
    <source>
        <dbReference type="Proteomes" id="UP000829907"/>
    </source>
</evidence>
<dbReference type="GeneID" id="80538349"/>
<dbReference type="EMBL" id="MK611985">
    <property type="protein sequence ID" value="QEG08239.1"/>
    <property type="molecule type" value="Genomic_RNA"/>
</dbReference>
<dbReference type="RefSeq" id="YP_010799915.1">
    <property type="nucleotide sequence ID" value="NC_076697.1"/>
</dbReference>
<keyword evidence="1" id="KW-0472">Membrane</keyword>
<proteinExistence type="predicted"/>
<feature type="transmembrane region" description="Helical" evidence="1">
    <location>
        <begin position="1170"/>
        <end position="1191"/>
    </location>
</feature>
<keyword evidence="1" id="KW-0812">Transmembrane</keyword>
<dbReference type="InterPro" id="IPR031412">
    <property type="entry name" value="S_torovirinae"/>
</dbReference>
<reference evidence="2" key="1">
    <citation type="submission" date="2019-03" db="EMBL/GenBank/DDBJ databases">
        <title>Endangered wild salmon infected by newly discovered viruses.</title>
        <authorList>
            <person name="Mordecai G.J."/>
            <person name="Miller K.M."/>
            <person name="DiCicco E."/>
            <person name="Schulze A.D."/>
            <person name="Kaukinen K.H."/>
            <person name="Ming T.J."/>
            <person name="Li S."/>
            <person name="Tabata A."/>
            <person name="Teffer A."/>
            <person name="Ferguson H.W."/>
            <person name="Suttle C.A."/>
        </authorList>
    </citation>
    <scope>NUCLEOTIDE SEQUENCE</scope>
    <source>
        <strain evidence="2">H14</strain>
    </source>
</reference>
<keyword evidence="3" id="KW-1185">Reference proteome</keyword>
<sequence>MSIFIIFYKNKLLLSLKPSQSCTSTGVMLLLLATLFASASAQYMISSDVDSICAMDKVMTCGSNVAWIKSVTVPNKHTATAGMSTRNLNLQLPSASLPTQPGLYVDPAGVTIQAGSDNIMGTGVTFTSTPGGVSHVIQYKVNQPIPATGETMLLTYYNAPSAGGDWNFFVKCSTTAIPAKTTTSFVTVTCNAGSKSLTGFNNGVTATLQVPVVTNSNTMEYGIVCAPLTCSLFVVSTQIGVAYTSQHQKALDFLWLDRSSTHFFSLHTESSSNARFTFLHTPEPQYLLAALSSPYNALMSFDEANPRGYKLTYLVKSLLTPMFSCNSICNSQPFSGTTVAQSKNLQAEGTFVLPACAPTLPFGGLSILTGLPGVLGKSLISSLTNPEATNMCVFGSEVFKSIELKTQQAYTPSTPSTTTTDSYNCNATGCYDPSRPVQLVSAWTMAIMALPIRTSLTIPGIGGIPFCEDAVCGGSCSGSKEGICGGDTTLRTAISEAINKVVEAFSHYSRVTRTVRRVITNTISARRRRSTDYGGGVHSNGGWAILPNEHVLFQYMAKQANALASLSGETVSIAKKVNEMISGVTATQTAVNDVQSKFNTMADTLNKNFAAYDKQMGKLTLDVSALSGSMKSITAQTVALGDKVTALSGSVSLGFSITGQQIDKLTTQTQEAFKAVNIGMGLMFQLLDSVKGALVLERAYTSLLANIQSLSTAMATENVMMTTCLASINSGSIGGCYPSDDFLVANPLYGGEDNIYATTFVPDKNVLMIAYVLPQTYATAMLTRFIPPPVSISGTLYWLDYPDVFVYSGNVAFDQPTTGPQFLKITSCIGSFCGRFLPHRDFLTCRTALLAKDYSLCKLTSVNKYGVAGSTQYFSNDPFATKVDVTVSTYSTGTAQLLSGTVQLTALQNTVTSTAIQVGSQTATLSSVSTQLATVQNDLSKLNPTTINTQLASLASGVALVAPMQASLASVSTAQQTQGQALTTVQQQQAAQSSTLNGVVSTQQTQTQAINNVQGSVSSLNTNLQSVVNSASQQSASLTTLSGTASNLQKELAAATAKVTAQQAVLSTLQTSIGSFATTSALTTVVNEVAVLTKDFAKITASTAALQAAIPTVNVTQLSISFAKLEHINVTKFDAIQKIDLARLTEVLQTGSAQSAAVFFNTSNDTITTVVLIMQCMSMFLLLAIMCYLIYTCASNRPQSQGYSKLDSKQLFS</sequence>
<name>A0AAE6M650_9NIDO</name>
<evidence type="ECO:0000256" key="1">
    <source>
        <dbReference type="SAM" id="Phobius"/>
    </source>
</evidence>
<dbReference type="Gene3D" id="1.10.287.1490">
    <property type="match status" value="1"/>
</dbReference>